<evidence type="ECO:0000313" key="3">
    <source>
        <dbReference type="Proteomes" id="UP001596997"/>
    </source>
</evidence>
<organism evidence="2 3">
    <name type="scientific">Pseudofulvibacter geojedonensis</name>
    <dbReference type="NCBI Taxonomy" id="1123758"/>
    <lineage>
        <taxon>Bacteria</taxon>
        <taxon>Pseudomonadati</taxon>
        <taxon>Bacteroidota</taxon>
        <taxon>Flavobacteriia</taxon>
        <taxon>Flavobacteriales</taxon>
        <taxon>Flavobacteriaceae</taxon>
        <taxon>Pseudofulvibacter</taxon>
    </lineage>
</organism>
<reference evidence="3" key="1">
    <citation type="journal article" date="2019" name="Int. J. Syst. Evol. Microbiol.">
        <title>The Global Catalogue of Microorganisms (GCM) 10K type strain sequencing project: providing services to taxonomists for standard genome sequencing and annotation.</title>
        <authorList>
            <consortium name="The Broad Institute Genomics Platform"/>
            <consortium name="The Broad Institute Genome Sequencing Center for Infectious Disease"/>
            <person name="Wu L."/>
            <person name="Ma J."/>
        </authorList>
    </citation>
    <scope>NUCLEOTIDE SEQUENCE [LARGE SCALE GENOMIC DNA]</scope>
    <source>
        <strain evidence="3">CCUG 62114</strain>
    </source>
</reference>
<protein>
    <recommendedName>
        <fullName evidence="4">Outer membrane protein</fullName>
    </recommendedName>
</protein>
<evidence type="ECO:0008006" key="4">
    <source>
        <dbReference type="Google" id="ProtNLM"/>
    </source>
</evidence>
<feature type="signal peptide" evidence="1">
    <location>
        <begin position="1"/>
        <end position="19"/>
    </location>
</feature>
<name>A0ABW3I3R9_9FLAO</name>
<gene>
    <name evidence="2" type="ORF">ACFQ1O_09255</name>
</gene>
<evidence type="ECO:0000256" key="1">
    <source>
        <dbReference type="SAM" id="SignalP"/>
    </source>
</evidence>
<sequence length="165" mass="18610">MKKPIVLLFFLLFTFLSNAQEISDNAIGLRFGNNNGFGAEITYQRALGDINRLEANLGWENDHNTNAFKVTGLYQWIWLLDGDFNWYAGAGGGLGSWKTKYKDASGNSVTTNGTFFYAAGNIGIEYHFPDFPILLSLDTRPEFHFNNNNNDGLNFGFGFGMRYKF</sequence>
<dbReference type="EMBL" id="JBHTJM010000008">
    <property type="protein sequence ID" value="MFD0964190.1"/>
    <property type="molecule type" value="Genomic_DNA"/>
</dbReference>
<dbReference type="Proteomes" id="UP001596997">
    <property type="component" value="Unassembled WGS sequence"/>
</dbReference>
<accession>A0ABW3I3R9</accession>
<keyword evidence="3" id="KW-1185">Reference proteome</keyword>
<dbReference type="RefSeq" id="WP_377715664.1">
    <property type="nucleotide sequence ID" value="NZ_JBHTJM010000008.1"/>
</dbReference>
<keyword evidence="1" id="KW-0732">Signal</keyword>
<comment type="caution">
    <text evidence="2">The sequence shown here is derived from an EMBL/GenBank/DDBJ whole genome shotgun (WGS) entry which is preliminary data.</text>
</comment>
<feature type="chain" id="PRO_5045379074" description="Outer membrane protein" evidence="1">
    <location>
        <begin position="20"/>
        <end position="165"/>
    </location>
</feature>
<dbReference type="SUPFAM" id="SSF56925">
    <property type="entry name" value="OMPA-like"/>
    <property type="match status" value="1"/>
</dbReference>
<proteinExistence type="predicted"/>
<dbReference type="Gene3D" id="2.40.160.20">
    <property type="match status" value="1"/>
</dbReference>
<evidence type="ECO:0000313" key="2">
    <source>
        <dbReference type="EMBL" id="MFD0964190.1"/>
    </source>
</evidence>
<dbReference type="InterPro" id="IPR011250">
    <property type="entry name" value="OMP/PagP_B-barrel"/>
</dbReference>